<evidence type="ECO:0000313" key="2">
    <source>
        <dbReference type="Proteomes" id="UP000612956"/>
    </source>
</evidence>
<dbReference type="Pfam" id="PF07661">
    <property type="entry name" value="MORN_2"/>
    <property type="match status" value="1"/>
</dbReference>
<dbReference type="Proteomes" id="UP000612956">
    <property type="component" value="Unassembled WGS sequence"/>
</dbReference>
<dbReference type="SUPFAM" id="SSF82185">
    <property type="entry name" value="Histone H3 K4-specific methyltransferase SET7/9 N-terminal domain"/>
    <property type="match status" value="2"/>
</dbReference>
<accession>A0A917VAI6</accession>
<name>A0A917VAI6_9NOCA</name>
<reference evidence="1" key="1">
    <citation type="journal article" date="2014" name="Int. J. Syst. Evol. Microbiol.">
        <title>Complete genome sequence of Corynebacterium casei LMG S-19264T (=DSM 44701T), isolated from a smear-ripened cheese.</title>
        <authorList>
            <consortium name="US DOE Joint Genome Institute (JGI-PGF)"/>
            <person name="Walter F."/>
            <person name="Albersmeier A."/>
            <person name="Kalinowski J."/>
            <person name="Ruckert C."/>
        </authorList>
    </citation>
    <scope>NUCLEOTIDE SEQUENCE</scope>
    <source>
        <strain evidence="1">CGMCC 4.7278</strain>
    </source>
</reference>
<keyword evidence="2" id="KW-1185">Reference proteome</keyword>
<gene>
    <name evidence="1" type="ORF">GCM10011591_32160</name>
</gene>
<evidence type="ECO:0000313" key="1">
    <source>
        <dbReference type="EMBL" id="GGK57575.1"/>
    </source>
</evidence>
<dbReference type="RefSeq" id="WP_188829823.1">
    <property type="nucleotide sequence ID" value="NZ_BMMW01000003.1"/>
</dbReference>
<dbReference type="InterPro" id="IPR011652">
    <property type="entry name" value="MORN_2"/>
</dbReference>
<protein>
    <recommendedName>
        <fullName evidence="3">Toxin-antitoxin system YwqK family antitoxin</fullName>
    </recommendedName>
</protein>
<comment type="caution">
    <text evidence="1">The sequence shown here is derived from an EMBL/GenBank/DDBJ whole genome shotgun (WGS) entry which is preliminary data.</text>
</comment>
<reference evidence="1" key="2">
    <citation type="submission" date="2020-09" db="EMBL/GenBank/DDBJ databases">
        <authorList>
            <person name="Sun Q."/>
            <person name="Zhou Y."/>
        </authorList>
    </citation>
    <scope>NUCLEOTIDE SEQUENCE</scope>
    <source>
        <strain evidence="1">CGMCC 4.7278</strain>
    </source>
</reference>
<proteinExistence type="predicted"/>
<evidence type="ECO:0008006" key="3">
    <source>
        <dbReference type="Google" id="ProtNLM"/>
    </source>
</evidence>
<organism evidence="1 2">
    <name type="scientific">Nocardia camponoti</name>
    <dbReference type="NCBI Taxonomy" id="1616106"/>
    <lineage>
        <taxon>Bacteria</taxon>
        <taxon>Bacillati</taxon>
        <taxon>Actinomycetota</taxon>
        <taxon>Actinomycetes</taxon>
        <taxon>Mycobacteriales</taxon>
        <taxon>Nocardiaceae</taxon>
        <taxon>Nocardia</taxon>
    </lineage>
</organism>
<sequence length="235" mass="26262">MTDRADANDPKLTIDEHQHARYDGEPFTGVVTEFDDAGVIVAMRGYREGAPSGVWQGWYSGGALRFSGSYFDGRRVDEWEEWFPDGRPSLLEKYTVEGELLDRTRWDATGAVVERVNDRTAKDIDPDAPDLAELDFDERARKYLRDGVGFAGEAISRASDVDDESPIVRVVTYVDGHANGPTRTWYSDGVLRSSGTYANGHPVGTWPHWHPDGTKHYTVEYAADGTVLSKTVEER</sequence>
<dbReference type="EMBL" id="BMMW01000003">
    <property type="protein sequence ID" value="GGK57575.1"/>
    <property type="molecule type" value="Genomic_DNA"/>
</dbReference>
<dbReference type="AlphaFoldDB" id="A0A917VAI6"/>
<dbReference type="Gene3D" id="2.20.110.10">
    <property type="entry name" value="Histone H3 K4-specific methyltransferase SET7/9 N-terminal domain"/>
    <property type="match status" value="2"/>
</dbReference>